<accession>A0A9Q3P8I0</accession>
<reference evidence="1" key="1">
    <citation type="submission" date="2021-03" db="EMBL/GenBank/DDBJ databases">
        <title>Draft genome sequence of rust myrtle Austropuccinia psidii MF-1, a brazilian biotype.</title>
        <authorList>
            <person name="Quecine M.C."/>
            <person name="Pachon D.M.R."/>
            <person name="Bonatelli M.L."/>
            <person name="Correr F.H."/>
            <person name="Franceschini L.M."/>
            <person name="Leite T.F."/>
            <person name="Margarido G.R.A."/>
            <person name="Almeida C.A."/>
            <person name="Ferrarezi J.A."/>
            <person name="Labate C.A."/>
        </authorList>
    </citation>
    <scope>NUCLEOTIDE SEQUENCE</scope>
    <source>
        <strain evidence="1">MF-1</strain>
    </source>
</reference>
<keyword evidence="2" id="KW-1185">Reference proteome</keyword>
<evidence type="ECO:0000313" key="2">
    <source>
        <dbReference type="Proteomes" id="UP000765509"/>
    </source>
</evidence>
<proteinExistence type="predicted"/>
<dbReference type="Proteomes" id="UP000765509">
    <property type="component" value="Unassembled WGS sequence"/>
</dbReference>
<evidence type="ECO:0000313" key="1">
    <source>
        <dbReference type="EMBL" id="MBW0551572.1"/>
    </source>
</evidence>
<evidence type="ECO:0008006" key="3">
    <source>
        <dbReference type="Google" id="ProtNLM"/>
    </source>
</evidence>
<dbReference type="AlphaFoldDB" id="A0A9Q3P8I0"/>
<comment type="caution">
    <text evidence="1">The sequence shown here is derived from an EMBL/GenBank/DDBJ whole genome shotgun (WGS) entry which is preliminary data.</text>
</comment>
<organism evidence="1 2">
    <name type="scientific">Austropuccinia psidii MF-1</name>
    <dbReference type="NCBI Taxonomy" id="1389203"/>
    <lineage>
        <taxon>Eukaryota</taxon>
        <taxon>Fungi</taxon>
        <taxon>Dikarya</taxon>
        <taxon>Basidiomycota</taxon>
        <taxon>Pucciniomycotina</taxon>
        <taxon>Pucciniomycetes</taxon>
        <taxon>Pucciniales</taxon>
        <taxon>Sphaerophragmiaceae</taxon>
        <taxon>Austropuccinia</taxon>
    </lineage>
</organism>
<gene>
    <name evidence="1" type="ORF">O181_091287</name>
</gene>
<sequence length="176" mass="19773">MTSNACNACQQAHKKCSFVVQPFRPCSQRSSRPRHPCEGSFVVDHDERIPKREWTLGPQTGRREQFRIISPMPSSINFSTPLQGHHLMVTSLLDWRKASIWPMKDGNGKRTFELGPIVNLSCHPWDSNVKSKMHQIPCDKKLPFLVSLESKLCGNQLQAQVAPDGQKTGSANPPNT</sequence>
<protein>
    <recommendedName>
        <fullName evidence="3">Zn(2)-C6 fungal-type domain-containing protein</fullName>
    </recommendedName>
</protein>
<dbReference type="EMBL" id="AVOT02057468">
    <property type="protein sequence ID" value="MBW0551572.1"/>
    <property type="molecule type" value="Genomic_DNA"/>
</dbReference>
<name>A0A9Q3P8I0_9BASI</name>